<gene>
    <name evidence="1" type="ORF">OBBRIDRAFT_736116</name>
</gene>
<reference evidence="1 2" key="1">
    <citation type="submission" date="2016-07" db="EMBL/GenBank/DDBJ databases">
        <title>Draft genome of the white-rot fungus Obba rivulosa 3A-2.</title>
        <authorList>
            <consortium name="DOE Joint Genome Institute"/>
            <person name="Miettinen O."/>
            <person name="Riley R."/>
            <person name="Acob R."/>
            <person name="Barry K."/>
            <person name="Cullen D."/>
            <person name="De Vries R."/>
            <person name="Hainaut M."/>
            <person name="Hatakka A."/>
            <person name="Henrissat B."/>
            <person name="Hilden K."/>
            <person name="Kuo R."/>
            <person name="Labutti K."/>
            <person name="Lipzen A."/>
            <person name="Makela M.R."/>
            <person name="Sandor L."/>
            <person name="Spatafora J.W."/>
            <person name="Grigoriev I.V."/>
            <person name="Hibbett D.S."/>
        </authorList>
    </citation>
    <scope>NUCLEOTIDE SEQUENCE [LARGE SCALE GENOMIC DNA]</scope>
    <source>
        <strain evidence="1 2">3A-2</strain>
    </source>
</reference>
<name>A0A8E2DM26_9APHY</name>
<sequence>MVETYGPPVITGHRIPPFEVAIKWVQNNDLAVEKLHHEADMYAGLLHPLQGYLVPICYGFFVGEVDGAQVACLVLERCKSSTKTSNDEMIQRQRAAAIGLHRMGVVHGNLLDSRGSHFLIASDGSLRIIDFTESKGHECDAISTPSVELHPVTRYSKCDELYWLHKRWALSPLDK</sequence>
<dbReference type="OrthoDB" id="2751906at2759"/>
<dbReference type="AlphaFoldDB" id="A0A8E2DM26"/>
<evidence type="ECO:0000313" key="2">
    <source>
        <dbReference type="Proteomes" id="UP000250043"/>
    </source>
</evidence>
<dbReference type="InterPro" id="IPR011009">
    <property type="entry name" value="Kinase-like_dom_sf"/>
</dbReference>
<dbReference type="SUPFAM" id="SSF56112">
    <property type="entry name" value="Protein kinase-like (PK-like)"/>
    <property type="match status" value="1"/>
</dbReference>
<evidence type="ECO:0000313" key="1">
    <source>
        <dbReference type="EMBL" id="OCH87478.1"/>
    </source>
</evidence>
<organism evidence="1 2">
    <name type="scientific">Obba rivulosa</name>
    <dbReference type="NCBI Taxonomy" id="1052685"/>
    <lineage>
        <taxon>Eukaryota</taxon>
        <taxon>Fungi</taxon>
        <taxon>Dikarya</taxon>
        <taxon>Basidiomycota</taxon>
        <taxon>Agaricomycotina</taxon>
        <taxon>Agaricomycetes</taxon>
        <taxon>Polyporales</taxon>
        <taxon>Gelatoporiaceae</taxon>
        <taxon>Obba</taxon>
    </lineage>
</organism>
<proteinExistence type="predicted"/>
<protein>
    <recommendedName>
        <fullName evidence="3">Protein kinase domain-containing protein</fullName>
    </recommendedName>
</protein>
<keyword evidence="2" id="KW-1185">Reference proteome</keyword>
<accession>A0A8E2DM26</accession>
<dbReference type="EMBL" id="KV722484">
    <property type="protein sequence ID" value="OCH87478.1"/>
    <property type="molecule type" value="Genomic_DNA"/>
</dbReference>
<evidence type="ECO:0008006" key="3">
    <source>
        <dbReference type="Google" id="ProtNLM"/>
    </source>
</evidence>
<dbReference type="Proteomes" id="UP000250043">
    <property type="component" value="Unassembled WGS sequence"/>
</dbReference>